<evidence type="ECO:0000256" key="1">
    <source>
        <dbReference type="SAM" id="MobiDB-lite"/>
    </source>
</evidence>
<dbReference type="Gene3D" id="1.10.10.10">
    <property type="entry name" value="Winged helix-like DNA-binding domain superfamily/Winged helix DNA-binding domain"/>
    <property type="match status" value="1"/>
</dbReference>
<organism evidence="3 4">
    <name type="scientific">Marinibaculum pumilum</name>
    <dbReference type="NCBI Taxonomy" id="1766165"/>
    <lineage>
        <taxon>Bacteria</taxon>
        <taxon>Pseudomonadati</taxon>
        <taxon>Pseudomonadota</taxon>
        <taxon>Alphaproteobacteria</taxon>
        <taxon>Rhodospirillales</taxon>
        <taxon>Rhodospirillaceae</taxon>
        <taxon>Marinibaculum</taxon>
    </lineage>
</organism>
<dbReference type="Proteomes" id="UP001595528">
    <property type="component" value="Unassembled WGS sequence"/>
</dbReference>
<evidence type="ECO:0000313" key="4">
    <source>
        <dbReference type="Proteomes" id="UP001595528"/>
    </source>
</evidence>
<reference evidence="4" key="1">
    <citation type="journal article" date="2019" name="Int. J. Syst. Evol. Microbiol.">
        <title>The Global Catalogue of Microorganisms (GCM) 10K type strain sequencing project: providing services to taxonomists for standard genome sequencing and annotation.</title>
        <authorList>
            <consortium name="The Broad Institute Genomics Platform"/>
            <consortium name="The Broad Institute Genome Sequencing Center for Infectious Disease"/>
            <person name="Wu L."/>
            <person name="Ma J."/>
        </authorList>
    </citation>
    <scope>NUCLEOTIDE SEQUENCE [LARGE SCALE GENOMIC DNA]</scope>
    <source>
        <strain evidence="4">KCTC 42964</strain>
    </source>
</reference>
<feature type="region of interest" description="Disordered" evidence="1">
    <location>
        <begin position="148"/>
        <end position="187"/>
    </location>
</feature>
<accession>A0ABV7KYT0</accession>
<evidence type="ECO:0000259" key="2">
    <source>
        <dbReference type="PROSITE" id="PS50995"/>
    </source>
</evidence>
<dbReference type="SMART" id="SM00347">
    <property type="entry name" value="HTH_MARR"/>
    <property type="match status" value="1"/>
</dbReference>
<dbReference type="InterPro" id="IPR036388">
    <property type="entry name" value="WH-like_DNA-bd_sf"/>
</dbReference>
<comment type="caution">
    <text evidence="3">The sequence shown here is derived from an EMBL/GenBank/DDBJ whole genome shotgun (WGS) entry which is preliminary data.</text>
</comment>
<dbReference type="InterPro" id="IPR036390">
    <property type="entry name" value="WH_DNA-bd_sf"/>
</dbReference>
<dbReference type="PROSITE" id="PS50995">
    <property type="entry name" value="HTH_MARR_2"/>
    <property type="match status" value="1"/>
</dbReference>
<proteinExistence type="predicted"/>
<gene>
    <name evidence="3" type="ORF">ACFOGJ_09580</name>
</gene>
<sequence length="187" mass="21459">MDYLSDDLRIADFLSVRISRLARSVDRMTRRILAHEFQISLIQWRCLALLSERGPMTGQAMSEINDNDNSQTSRALRGLHERGFVDWESGSQRRAAGTAHVTDEGRAFFHAIEQRMRARHRWLLEALEPEEWAGFYDQIRRLSRHVRSGWPDAPHAQDGAAEARNTAKPRKEAAATKHSGSRKQGRK</sequence>
<dbReference type="SUPFAM" id="SSF46785">
    <property type="entry name" value="Winged helix' DNA-binding domain"/>
    <property type="match status" value="1"/>
</dbReference>
<name>A0ABV7KYT0_9PROT</name>
<keyword evidence="4" id="KW-1185">Reference proteome</keyword>
<protein>
    <submittedName>
        <fullName evidence="3">MarR family winged helix-turn-helix transcriptional regulator</fullName>
    </submittedName>
</protein>
<evidence type="ECO:0000313" key="3">
    <source>
        <dbReference type="EMBL" id="MFC3227480.1"/>
    </source>
</evidence>
<dbReference type="InterPro" id="IPR000835">
    <property type="entry name" value="HTH_MarR-typ"/>
</dbReference>
<dbReference type="RefSeq" id="WP_379899651.1">
    <property type="nucleotide sequence ID" value="NZ_JBHRTR010000023.1"/>
</dbReference>
<dbReference type="EMBL" id="JBHRTR010000023">
    <property type="protein sequence ID" value="MFC3227480.1"/>
    <property type="molecule type" value="Genomic_DNA"/>
</dbReference>
<feature type="domain" description="HTH marR-type" evidence="2">
    <location>
        <begin position="11"/>
        <end position="144"/>
    </location>
</feature>